<feature type="coiled-coil region" evidence="1">
    <location>
        <begin position="105"/>
        <end position="132"/>
    </location>
</feature>
<dbReference type="Proteomes" id="UP000602510">
    <property type="component" value="Unassembled WGS sequence"/>
</dbReference>
<evidence type="ECO:0000313" key="2">
    <source>
        <dbReference type="EMBL" id="KAF4046905.1"/>
    </source>
</evidence>
<accession>A0A833THB5</accession>
<reference evidence="2" key="1">
    <citation type="submission" date="2020-04" db="EMBL/GenBank/DDBJ databases">
        <title>Hybrid Assembly of Korean Phytophthora infestans isolates.</title>
        <authorList>
            <person name="Prokchorchik M."/>
            <person name="Lee Y."/>
            <person name="Seo J."/>
            <person name="Cho J.-H."/>
            <person name="Park Y.-E."/>
            <person name="Jang D.-C."/>
            <person name="Im J.-S."/>
            <person name="Choi J.-G."/>
            <person name="Park H.-J."/>
            <person name="Lee G.-B."/>
            <person name="Lee Y.-G."/>
            <person name="Hong S.-Y."/>
            <person name="Cho K."/>
            <person name="Sohn K.H."/>
        </authorList>
    </citation>
    <scope>NUCLEOTIDE SEQUENCE</scope>
    <source>
        <strain evidence="2">KR_1_A1</strain>
    </source>
</reference>
<evidence type="ECO:0000256" key="1">
    <source>
        <dbReference type="SAM" id="Coils"/>
    </source>
</evidence>
<keyword evidence="1" id="KW-0175">Coiled coil</keyword>
<protein>
    <submittedName>
        <fullName evidence="2">Uncharacterized protein</fullName>
    </submittedName>
</protein>
<comment type="caution">
    <text evidence="2">The sequence shown here is derived from an EMBL/GenBank/DDBJ whole genome shotgun (WGS) entry which is preliminary data.</text>
</comment>
<organism evidence="2 3">
    <name type="scientific">Phytophthora infestans</name>
    <name type="common">Potato late blight agent</name>
    <name type="synonym">Botrytis infestans</name>
    <dbReference type="NCBI Taxonomy" id="4787"/>
    <lineage>
        <taxon>Eukaryota</taxon>
        <taxon>Sar</taxon>
        <taxon>Stramenopiles</taxon>
        <taxon>Oomycota</taxon>
        <taxon>Peronosporomycetes</taxon>
        <taxon>Peronosporales</taxon>
        <taxon>Peronosporaceae</taxon>
        <taxon>Phytophthora</taxon>
    </lineage>
</organism>
<sequence length="180" mass="19985">MKEVVGTPTLTRLLASVSASVLSVWRTCEVTDIGAFAPEGIMLPATTVLQYVATSLKDSTQERLHLTHEEGDTVLLLEVLVKLDVVDVAWAPKCVFPLKLEAPQAVSQTELIQILTSRVQQLQQEVKTRQEQMERGGYQNATCNQIWHTLWGNGENMPTTGVSAVRLWEKLTTSDQNLLL</sequence>
<keyword evidence="3" id="KW-1185">Reference proteome</keyword>
<name>A0A833THB5_PHYIN</name>
<evidence type="ECO:0000313" key="3">
    <source>
        <dbReference type="Proteomes" id="UP000602510"/>
    </source>
</evidence>
<dbReference type="AlphaFoldDB" id="A0A833THB5"/>
<gene>
    <name evidence="2" type="ORF">GN244_ATG00632</name>
</gene>
<dbReference type="EMBL" id="WSZM01000010">
    <property type="protein sequence ID" value="KAF4046905.1"/>
    <property type="molecule type" value="Genomic_DNA"/>
</dbReference>
<proteinExistence type="predicted"/>